<evidence type="ECO:0000256" key="1">
    <source>
        <dbReference type="ARBA" id="ARBA00007484"/>
    </source>
</evidence>
<comment type="catalytic activity">
    <reaction evidence="13">
        <text>Hydrolysis of Ala-|-Gly bond in repressor LexA.</text>
        <dbReference type="EC" id="3.4.21.88"/>
    </reaction>
</comment>
<comment type="caution">
    <text evidence="17">The sequence shown here is derived from an EMBL/GenBank/DDBJ whole genome shotgun (WGS) entry which is preliminary data.</text>
</comment>
<dbReference type="InterPro" id="IPR036388">
    <property type="entry name" value="WH-like_DNA-bd_sf"/>
</dbReference>
<evidence type="ECO:0000259" key="16">
    <source>
        <dbReference type="Pfam" id="PF01726"/>
    </source>
</evidence>
<evidence type="ECO:0000256" key="8">
    <source>
        <dbReference type="ARBA" id="ARBA00023015"/>
    </source>
</evidence>
<dbReference type="PRINTS" id="PR00726">
    <property type="entry name" value="LEXASERPTASE"/>
</dbReference>
<dbReference type="CDD" id="cd06529">
    <property type="entry name" value="S24_LexA-like"/>
    <property type="match status" value="1"/>
</dbReference>
<dbReference type="GO" id="GO:0000976">
    <property type="term" value="F:transcription cis-regulatory region binding"/>
    <property type="evidence" value="ECO:0007669"/>
    <property type="project" value="UniProtKB-ARBA"/>
</dbReference>
<dbReference type="PANTHER" id="PTHR33516:SF2">
    <property type="entry name" value="LEXA REPRESSOR-RELATED"/>
    <property type="match status" value="1"/>
</dbReference>
<evidence type="ECO:0000256" key="12">
    <source>
        <dbReference type="ARBA" id="ARBA00023236"/>
    </source>
</evidence>
<dbReference type="InterPro" id="IPR006197">
    <property type="entry name" value="Peptidase_S24_LexA"/>
</dbReference>
<comment type="subunit">
    <text evidence="2 13">Homodimer.</text>
</comment>
<dbReference type="GO" id="GO:0009432">
    <property type="term" value="P:SOS response"/>
    <property type="evidence" value="ECO:0007669"/>
    <property type="project" value="UniProtKB-UniRule"/>
</dbReference>
<evidence type="ECO:0000259" key="15">
    <source>
        <dbReference type="Pfam" id="PF00717"/>
    </source>
</evidence>
<dbReference type="GO" id="GO:0001217">
    <property type="term" value="F:DNA-binding transcription repressor activity"/>
    <property type="evidence" value="ECO:0007669"/>
    <property type="project" value="UniProtKB-ARBA"/>
</dbReference>
<dbReference type="InterPro" id="IPR015927">
    <property type="entry name" value="Peptidase_S24_S26A/B/C"/>
</dbReference>
<dbReference type="PANTHER" id="PTHR33516">
    <property type="entry name" value="LEXA REPRESSOR"/>
    <property type="match status" value="1"/>
</dbReference>
<gene>
    <name evidence="13 17" type="primary">lexA</name>
    <name evidence="17" type="ORF">F0415_03300</name>
</gene>
<dbReference type="GO" id="GO:0006260">
    <property type="term" value="P:DNA replication"/>
    <property type="evidence" value="ECO:0007669"/>
    <property type="project" value="UniProtKB-UniRule"/>
</dbReference>
<evidence type="ECO:0000256" key="5">
    <source>
        <dbReference type="ARBA" id="ARBA00022763"/>
    </source>
</evidence>
<keyword evidence="12 13" id="KW-0742">SOS response</keyword>
<dbReference type="GO" id="GO:0006281">
    <property type="term" value="P:DNA repair"/>
    <property type="evidence" value="ECO:0007669"/>
    <property type="project" value="UniProtKB-UniRule"/>
</dbReference>
<dbReference type="InterPro" id="IPR036390">
    <property type="entry name" value="WH_DNA-bd_sf"/>
</dbReference>
<evidence type="ECO:0000256" key="14">
    <source>
        <dbReference type="RuleBase" id="RU003991"/>
    </source>
</evidence>
<comment type="function">
    <text evidence="13">Represses a number of genes involved in the response to DNA damage (SOS response), including recA and lexA. In the presence of single-stranded DNA, RecA interacts with LexA causing an autocatalytic cleavage which disrupts the DNA-binding part of LexA, leading to derepression of the SOS regulon and eventually DNA repair.</text>
</comment>
<keyword evidence="5 13" id="KW-0227">DNA damage</keyword>
<dbReference type="RefSeq" id="WP_149859771.1">
    <property type="nucleotide sequence ID" value="NZ_VUOD01000002.1"/>
</dbReference>
<dbReference type="Gene3D" id="1.10.10.10">
    <property type="entry name" value="Winged helix-like DNA-binding domain superfamily/Winged helix DNA-binding domain"/>
    <property type="match status" value="1"/>
</dbReference>
<dbReference type="HAMAP" id="MF_00015">
    <property type="entry name" value="LexA"/>
    <property type="match status" value="1"/>
</dbReference>
<dbReference type="EC" id="3.4.21.88" evidence="13"/>
<evidence type="ECO:0000313" key="17">
    <source>
        <dbReference type="EMBL" id="KAA2285669.1"/>
    </source>
</evidence>
<dbReference type="InterPro" id="IPR036286">
    <property type="entry name" value="LexA/Signal_pep-like_sf"/>
</dbReference>
<evidence type="ECO:0000256" key="4">
    <source>
        <dbReference type="ARBA" id="ARBA00022705"/>
    </source>
</evidence>
<dbReference type="InterPro" id="IPR006199">
    <property type="entry name" value="LexA_DNA-bd_dom"/>
</dbReference>
<dbReference type="SUPFAM" id="SSF51306">
    <property type="entry name" value="LexA/Signal peptidase"/>
    <property type="match status" value="1"/>
</dbReference>
<feature type="site" description="Cleavage; by autolysis" evidence="13">
    <location>
        <begin position="104"/>
        <end position="105"/>
    </location>
</feature>
<dbReference type="InterPro" id="IPR006200">
    <property type="entry name" value="LexA"/>
</dbReference>
<feature type="active site" description="For autocatalytic cleavage activity" evidence="13">
    <location>
        <position position="176"/>
    </location>
</feature>
<name>A0A5B2ZC70_9GAMM</name>
<dbReference type="Pfam" id="PF00717">
    <property type="entry name" value="Peptidase_S24"/>
    <property type="match status" value="1"/>
</dbReference>
<dbReference type="SUPFAM" id="SSF46785">
    <property type="entry name" value="Winged helix' DNA-binding domain"/>
    <property type="match status" value="1"/>
</dbReference>
<evidence type="ECO:0000256" key="7">
    <source>
        <dbReference type="ARBA" id="ARBA00022813"/>
    </source>
</evidence>
<dbReference type="Proteomes" id="UP000322165">
    <property type="component" value="Unassembled WGS sequence"/>
</dbReference>
<keyword evidence="4 13" id="KW-0235">DNA replication</keyword>
<comment type="similarity">
    <text evidence="1 13 14">Belongs to the peptidase S24 family.</text>
</comment>
<feature type="active site" description="For autocatalytic cleavage activity" evidence="13">
    <location>
        <position position="139"/>
    </location>
</feature>
<evidence type="ECO:0000313" key="18">
    <source>
        <dbReference type="Proteomes" id="UP000322165"/>
    </source>
</evidence>
<dbReference type="Gene3D" id="2.10.109.10">
    <property type="entry name" value="Umud Fragment, subunit A"/>
    <property type="match status" value="1"/>
</dbReference>
<keyword evidence="7 13" id="KW-0068">Autocatalytic cleavage</keyword>
<evidence type="ECO:0000256" key="3">
    <source>
        <dbReference type="ARBA" id="ARBA00022491"/>
    </source>
</evidence>
<dbReference type="InterPro" id="IPR039418">
    <property type="entry name" value="LexA-like"/>
</dbReference>
<evidence type="ECO:0000256" key="2">
    <source>
        <dbReference type="ARBA" id="ARBA00011738"/>
    </source>
</evidence>
<proteinExistence type="inferred from homology"/>
<feature type="domain" description="LexA repressor DNA-binding" evidence="16">
    <location>
        <begin position="2"/>
        <end position="64"/>
    </location>
</feature>
<dbReference type="FunFam" id="2.10.109.10:FF:000001">
    <property type="entry name" value="LexA repressor"/>
    <property type="match status" value="1"/>
</dbReference>
<sequence length="219" mass="23693">MKLTETQQAILAFIAQRIEAEGVPPSQVEIAHAFGFKGVRAAQYHLEALEQAGAIRRVPGQARGIRLVSRTPSSLPLSSSPAADLVPVAGDDLLRLPILGRVAAGMPIGADAGHDGMVLLDRVFFSPAPDYLLRVHGDSMRDEGILDGDLIGVHRTPEARSGQIVVARIDDEITVKLFKTGKDGIRLLPRNPDYPPIQVRPDQDFAIEGLYCGLVRPNR</sequence>
<dbReference type="InterPro" id="IPR050077">
    <property type="entry name" value="LexA_repressor"/>
</dbReference>
<keyword evidence="18" id="KW-1185">Reference proteome</keyword>
<reference evidence="17 18" key="2">
    <citation type="submission" date="2019-09" db="EMBL/GenBank/DDBJ databases">
        <authorList>
            <person name="Mazur A."/>
        </authorList>
    </citation>
    <scope>NUCLEOTIDE SEQUENCE [LARGE SCALE GENOMIC DNA]</scope>
    <source>
        <strain evidence="17 18">3729k</strain>
    </source>
</reference>
<keyword evidence="6 13" id="KW-0378">Hydrolase</keyword>
<dbReference type="EMBL" id="VUOD01000002">
    <property type="protein sequence ID" value="KAA2285669.1"/>
    <property type="molecule type" value="Genomic_DNA"/>
</dbReference>
<feature type="domain" description="Peptidase S24/S26A/S26B/S26C" evidence="15">
    <location>
        <begin position="97"/>
        <end position="210"/>
    </location>
</feature>
<accession>A0A5B2ZC70</accession>
<organism evidence="17 18">
    <name type="scientific">Arenimonas fontis</name>
    <dbReference type="NCBI Taxonomy" id="2608255"/>
    <lineage>
        <taxon>Bacteria</taxon>
        <taxon>Pseudomonadati</taxon>
        <taxon>Pseudomonadota</taxon>
        <taxon>Gammaproteobacteria</taxon>
        <taxon>Lysobacterales</taxon>
        <taxon>Lysobacteraceae</taxon>
        <taxon>Arenimonas</taxon>
    </lineage>
</organism>
<feature type="DNA-binding region" description="H-T-H motif" evidence="13">
    <location>
        <begin position="27"/>
        <end position="47"/>
    </location>
</feature>
<evidence type="ECO:0000256" key="9">
    <source>
        <dbReference type="ARBA" id="ARBA00023125"/>
    </source>
</evidence>
<evidence type="ECO:0000256" key="13">
    <source>
        <dbReference type="HAMAP-Rule" id="MF_00015"/>
    </source>
</evidence>
<keyword evidence="11 13" id="KW-0234">DNA repair</keyword>
<keyword evidence="8 13" id="KW-0805">Transcription regulation</keyword>
<reference evidence="17 18" key="1">
    <citation type="submission" date="2019-09" db="EMBL/GenBank/DDBJ databases">
        <title>Arenimonas chukotkensis sp. nov., a bacterium isolated from Chukotka hot spring, Arctic region, Russia.</title>
        <authorList>
            <person name="Zayulina K.S."/>
            <person name="Prokofeva M.I."/>
            <person name="Elcheninov A.G."/>
            <person name="Novikov A."/>
            <person name="Kochetkova T.V."/>
            <person name="Kublanov I.V."/>
        </authorList>
    </citation>
    <scope>NUCLEOTIDE SEQUENCE [LARGE SCALE GENOMIC DNA]</scope>
    <source>
        <strain evidence="17 18">3729k</strain>
    </source>
</reference>
<keyword evidence="3 13" id="KW-0678">Repressor</keyword>
<dbReference type="GO" id="GO:0004252">
    <property type="term" value="F:serine-type endopeptidase activity"/>
    <property type="evidence" value="ECO:0007669"/>
    <property type="project" value="UniProtKB-UniRule"/>
</dbReference>
<dbReference type="GO" id="GO:0006508">
    <property type="term" value="P:proteolysis"/>
    <property type="evidence" value="ECO:0007669"/>
    <property type="project" value="InterPro"/>
</dbReference>
<dbReference type="AlphaFoldDB" id="A0A5B2ZC70"/>
<evidence type="ECO:0000256" key="6">
    <source>
        <dbReference type="ARBA" id="ARBA00022801"/>
    </source>
</evidence>
<keyword evidence="9 13" id="KW-0238">DNA-binding</keyword>
<protein>
    <recommendedName>
        <fullName evidence="13">LexA repressor</fullName>
        <ecNumber evidence="13">3.4.21.88</ecNumber>
    </recommendedName>
</protein>
<evidence type="ECO:0000256" key="11">
    <source>
        <dbReference type="ARBA" id="ARBA00023204"/>
    </source>
</evidence>
<dbReference type="FunFam" id="1.10.10.10:FF:000009">
    <property type="entry name" value="LexA repressor"/>
    <property type="match status" value="1"/>
</dbReference>
<keyword evidence="10 13" id="KW-0804">Transcription</keyword>
<dbReference type="NCBIfam" id="TIGR00498">
    <property type="entry name" value="lexA"/>
    <property type="match status" value="1"/>
</dbReference>
<dbReference type="Pfam" id="PF01726">
    <property type="entry name" value="LexA_DNA_bind"/>
    <property type="match status" value="1"/>
</dbReference>
<evidence type="ECO:0000256" key="10">
    <source>
        <dbReference type="ARBA" id="ARBA00023163"/>
    </source>
</evidence>
<dbReference type="GO" id="GO:0032993">
    <property type="term" value="C:protein-DNA complex"/>
    <property type="evidence" value="ECO:0007669"/>
    <property type="project" value="UniProtKB-ARBA"/>
</dbReference>